<sequence length="315" mass="33793">MKKLCSILLVMTLILTVVGCGKEDKKTSSSGDLTVTLITMDSMDEHWLKVKNGAEDAAKELEGVKINFDAPQTKVDATVQAQLVENAVTNKSDAIMLAALDKEALKPAVEKAKKEDIPVIFVDSGVNTEDYDAFYSTDNGAAAAMAADHLAKLIGEKGKIAIVNAQAGAGTTMTRENEFRNRIESTYPDIEIVGVQYSDGDKQKALNYATDFMTQYPDLVGFYACNEGSTVGVGNAVDQSGKDDSVYVVGFDFSDDVKALIEKGAIKASMVQNPYTMGYEGVKAAIDIINGKEVSPKDVDTGVTIATKENLDEIK</sequence>
<dbReference type="PANTHER" id="PTHR46847">
    <property type="entry name" value="D-ALLOSE-BINDING PERIPLASMIC PROTEIN-RELATED"/>
    <property type="match status" value="1"/>
</dbReference>
<dbReference type="Proteomes" id="UP001144256">
    <property type="component" value="Unassembled WGS sequence"/>
</dbReference>
<name>A0A9W5YHX0_9FIRM</name>
<dbReference type="Gene3D" id="3.40.50.2300">
    <property type="match status" value="2"/>
</dbReference>
<evidence type="ECO:0000313" key="7">
    <source>
        <dbReference type="Proteomes" id="UP001144256"/>
    </source>
</evidence>
<dbReference type="InterPro" id="IPR028082">
    <property type="entry name" value="Peripla_BP_I"/>
</dbReference>
<keyword evidence="7" id="KW-1185">Reference proteome</keyword>
<evidence type="ECO:0000313" key="6">
    <source>
        <dbReference type="EMBL" id="GKX31558.1"/>
    </source>
</evidence>
<organism evidence="6 7">
    <name type="scientific">Vallitalea longa</name>
    <dbReference type="NCBI Taxonomy" id="2936439"/>
    <lineage>
        <taxon>Bacteria</taxon>
        <taxon>Bacillati</taxon>
        <taxon>Bacillota</taxon>
        <taxon>Clostridia</taxon>
        <taxon>Lachnospirales</taxon>
        <taxon>Vallitaleaceae</taxon>
        <taxon>Vallitalea</taxon>
    </lineage>
</organism>
<reference evidence="6" key="1">
    <citation type="submission" date="2022-06" db="EMBL/GenBank/DDBJ databases">
        <title>Vallitalea longa sp. nov., an anaerobic bacterium isolated from marine sediment.</title>
        <authorList>
            <person name="Hirano S."/>
            <person name="Terahara T."/>
            <person name="Mori K."/>
            <person name="Hamada M."/>
            <person name="Matsumoto R."/>
            <person name="Kobayashi T."/>
        </authorList>
    </citation>
    <scope>NUCLEOTIDE SEQUENCE</scope>
    <source>
        <strain evidence="6">SH18-1</strain>
    </source>
</reference>
<keyword evidence="3 4" id="KW-0732">Signal</keyword>
<comment type="similarity">
    <text evidence="2">Belongs to the bacterial solute-binding protein 2 family.</text>
</comment>
<dbReference type="EMBL" id="BRLB01000018">
    <property type="protein sequence ID" value="GKX31558.1"/>
    <property type="molecule type" value="Genomic_DNA"/>
</dbReference>
<proteinExistence type="inferred from homology"/>
<feature type="signal peptide" evidence="4">
    <location>
        <begin position="1"/>
        <end position="19"/>
    </location>
</feature>
<evidence type="ECO:0000256" key="4">
    <source>
        <dbReference type="SAM" id="SignalP"/>
    </source>
</evidence>
<gene>
    <name evidence="6" type="ORF">SH1V18_40380</name>
</gene>
<comment type="subcellular location">
    <subcellularLocation>
        <location evidence="1">Cell envelope</location>
    </subcellularLocation>
</comment>
<dbReference type="AlphaFoldDB" id="A0A9W5YHX0"/>
<dbReference type="PANTHER" id="PTHR46847:SF1">
    <property type="entry name" value="D-ALLOSE-BINDING PERIPLASMIC PROTEIN-RELATED"/>
    <property type="match status" value="1"/>
</dbReference>
<dbReference type="PROSITE" id="PS51257">
    <property type="entry name" value="PROKAR_LIPOPROTEIN"/>
    <property type="match status" value="1"/>
</dbReference>
<dbReference type="SUPFAM" id="SSF53822">
    <property type="entry name" value="Periplasmic binding protein-like I"/>
    <property type="match status" value="1"/>
</dbReference>
<protein>
    <submittedName>
        <fullName evidence="6">ABC transporter substrate-binding protein</fullName>
    </submittedName>
</protein>
<dbReference type="InterPro" id="IPR025997">
    <property type="entry name" value="SBP_2_dom"/>
</dbReference>
<evidence type="ECO:0000256" key="2">
    <source>
        <dbReference type="ARBA" id="ARBA00007639"/>
    </source>
</evidence>
<feature type="domain" description="Periplasmic binding protein" evidence="5">
    <location>
        <begin position="40"/>
        <end position="293"/>
    </location>
</feature>
<dbReference type="RefSeq" id="WP_281818707.1">
    <property type="nucleotide sequence ID" value="NZ_BRLB01000018.1"/>
</dbReference>
<evidence type="ECO:0000256" key="3">
    <source>
        <dbReference type="ARBA" id="ARBA00022729"/>
    </source>
</evidence>
<dbReference type="Pfam" id="PF13407">
    <property type="entry name" value="Peripla_BP_4"/>
    <property type="match status" value="1"/>
</dbReference>
<dbReference type="CDD" id="cd20008">
    <property type="entry name" value="PBP1_ABC_sugar_binding-like"/>
    <property type="match status" value="1"/>
</dbReference>
<dbReference type="GO" id="GO:0030246">
    <property type="term" value="F:carbohydrate binding"/>
    <property type="evidence" value="ECO:0007669"/>
    <property type="project" value="UniProtKB-ARBA"/>
</dbReference>
<dbReference type="GO" id="GO:0030313">
    <property type="term" value="C:cell envelope"/>
    <property type="evidence" value="ECO:0007669"/>
    <property type="project" value="UniProtKB-SubCell"/>
</dbReference>
<evidence type="ECO:0000259" key="5">
    <source>
        <dbReference type="Pfam" id="PF13407"/>
    </source>
</evidence>
<accession>A0A9W5YHX0</accession>
<comment type="caution">
    <text evidence="6">The sequence shown here is derived from an EMBL/GenBank/DDBJ whole genome shotgun (WGS) entry which is preliminary data.</text>
</comment>
<feature type="chain" id="PRO_5040752429" evidence="4">
    <location>
        <begin position="20"/>
        <end position="315"/>
    </location>
</feature>
<evidence type="ECO:0000256" key="1">
    <source>
        <dbReference type="ARBA" id="ARBA00004196"/>
    </source>
</evidence>